<keyword evidence="4" id="KW-1185">Reference proteome</keyword>
<keyword evidence="1" id="KW-0472">Membrane</keyword>
<gene>
    <name evidence="3" type="ORF">R6Y95_05395</name>
</gene>
<dbReference type="AlphaFoldDB" id="A0ABD8A5S3"/>
<organism evidence="3 4">
    <name type="scientific">Methanoculleus palmolei</name>
    <dbReference type="NCBI Taxonomy" id="72612"/>
    <lineage>
        <taxon>Archaea</taxon>
        <taxon>Methanobacteriati</taxon>
        <taxon>Methanobacteriota</taxon>
        <taxon>Stenosarchaea group</taxon>
        <taxon>Methanomicrobia</taxon>
        <taxon>Methanomicrobiales</taxon>
        <taxon>Methanomicrobiaceae</taxon>
        <taxon>Methanoculleus</taxon>
    </lineage>
</organism>
<feature type="transmembrane region" description="Helical" evidence="1">
    <location>
        <begin position="6"/>
        <end position="29"/>
    </location>
</feature>
<dbReference type="InterPro" id="IPR013373">
    <property type="entry name" value="Flagellin/pilin_N_arc"/>
</dbReference>
<accession>A0ABD8A5S3</accession>
<keyword evidence="1" id="KW-0812">Transmembrane</keyword>
<name>A0ABD8A5S3_9EURY</name>
<feature type="domain" description="Archaeal Type IV pilin N-terminal" evidence="2">
    <location>
        <begin position="7"/>
        <end position="79"/>
    </location>
</feature>
<evidence type="ECO:0000256" key="1">
    <source>
        <dbReference type="SAM" id="Phobius"/>
    </source>
</evidence>
<evidence type="ECO:0000259" key="2">
    <source>
        <dbReference type="Pfam" id="PF07790"/>
    </source>
</evidence>
<dbReference type="EMBL" id="CP137641">
    <property type="protein sequence ID" value="WOX54908.1"/>
    <property type="molecule type" value="Genomic_DNA"/>
</dbReference>
<dbReference type="InterPro" id="IPR012859">
    <property type="entry name" value="Pilin_N_archaeal"/>
</dbReference>
<keyword evidence="1" id="KW-1133">Transmembrane helix</keyword>
<sequence length="175" mass="18870">MVDREAAVSSVIGVVLLLAIVVILAALVASFAGGAADTKDPPPSVDLAVYSAGSGDDFTLVFEHRGGDQVRLRDLRVNTWVHLEDGELRAASYDLREELEKEKPLKFIENLGGTDVWRTGNGSSTGNQEETAGFLDLPEDELEECIGRSAVVEVAVYHLPSGVLLHKSSILLKER</sequence>
<evidence type="ECO:0000313" key="3">
    <source>
        <dbReference type="EMBL" id="WOX54908.1"/>
    </source>
</evidence>
<protein>
    <submittedName>
        <fullName evidence="3">Type IV pilin N-terminal domain-containing protein</fullName>
    </submittedName>
</protein>
<dbReference type="Proteomes" id="UP001626603">
    <property type="component" value="Chromosome"/>
</dbReference>
<evidence type="ECO:0000313" key="4">
    <source>
        <dbReference type="Proteomes" id="UP001626603"/>
    </source>
</evidence>
<proteinExistence type="predicted"/>
<dbReference type="NCBIfam" id="TIGR02537">
    <property type="entry name" value="arch_flag_Nterm"/>
    <property type="match status" value="1"/>
</dbReference>
<dbReference type="Pfam" id="PF07790">
    <property type="entry name" value="Pilin_N"/>
    <property type="match status" value="1"/>
</dbReference>
<reference evidence="3 4" key="1">
    <citation type="submission" date="2023-10" db="EMBL/GenBank/DDBJ databases">
        <title>The complete genome sequence of Methanoculleus palmolei DSM 4273.</title>
        <authorList>
            <person name="Lai S.-J."/>
            <person name="You Y.-T."/>
            <person name="Chen S.-C."/>
        </authorList>
    </citation>
    <scope>NUCLEOTIDE SEQUENCE [LARGE SCALE GENOMIC DNA]</scope>
    <source>
        <strain evidence="3 4">DSM 4273</strain>
    </source>
</reference>